<evidence type="ECO:0000259" key="8">
    <source>
        <dbReference type="Pfam" id="PF04083"/>
    </source>
</evidence>
<reference evidence="9" key="2">
    <citation type="submission" date="2023-05" db="EMBL/GenBank/DDBJ databases">
        <authorList>
            <person name="Fouks B."/>
        </authorList>
    </citation>
    <scope>NUCLEOTIDE SEQUENCE</scope>
    <source>
        <strain evidence="9">Stay&amp;Tobe</strain>
        <tissue evidence="9">Testes</tissue>
    </source>
</reference>
<sequence>CRAVRFIKTPYLIQKNGYPVESHHVVTEDGYILTMFRIPYSPKSSAGVRKGAVFLQHGLLGSSAEWILLGPEKSLGYLLADAGYDVWLGNARGNSYSSNHTKYSITNRKFWDFSFHELGVYDIPAEVDYILEKTGEKSIYYIGMSMGTTMYFVFASERPEYNHKIRLMIAMAPVVYMNKATTPLITSALTPLGLGLVRVTDLIGYRRGKINEILSNTVCGNNALRIICINVMFALAGYDYKQLNESLVPYIITYYPEGGSIKCFLHYYQLAKSGGFHQYDYGEKVNMVKYNQRFPPQYNLKAVTSKVALMYAINDRFSHEQNVQELIRVLPNSVEVYKIAEPSFNHFDFIIAKDVKTLVNDHVISILNKY</sequence>
<keyword evidence="10" id="KW-1185">Reference proteome</keyword>
<dbReference type="SUPFAM" id="SSF53474">
    <property type="entry name" value="alpha/beta-Hydrolases"/>
    <property type="match status" value="1"/>
</dbReference>
<protein>
    <recommendedName>
        <fullName evidence="8">Partial AB-hydrolase lipase domain-containing protein</fullName>
    </recommendedName>
</protein>
<keyword evidence="2" id="KW-0732">Signal</keyword>
<evidence type="ECO:0000313" key="10">
    <source>
        <dbReference type="Proteomes" id="UP001233999"/>
    </source>
</evidence>
<dbReference type="Proteomes" id="UP001233999">
    <property type="component" value="Unassembled WGS sequence"/>
</dbReference>
<evidence type="ECO:0000256" key="3">
    <source>
        <dbReference type="ARBA" id="ARBA00022801"/>
    </source>
</evidence>
<reference evidence="9" key="1">
    <citation type="journal article" date="2023" name="IScience">
        <title>Live-bearing cockroach genome reveals convergent evolutionary mechanisms linked to viviparity in insects and beyond.</title>
        <authorList>
            <person name="Fouks B."/>
            <person name="Harrison M.C."/>
            <person name="Mikhailova A.A."/>
            <person name="Marchal E."/>
            <person name="English S."/>
            <person name="Carruthers M."/>
            <person name="Jennings E.C."/>
            <person name="Chiamaka E.L."/>
            <person name="Frigard R.A."/>
            <person name="Pippel M."/>
            <person name="Attardo G.M."/>
            <person name="Benoit J.B."/>
            <person name="Bornberg-Bauer E."/>
            <person name="Tobe S.S."/>
        </authorList>
    </citation>
    <scope>NUCLEOTIDE SEQUENCE</scope>
    <source>
        <strain evidence="9">Stay&amp;Tobe</strain>
    </source>
</reference>
<evidence type="ECO:0000313" key="9">
    <source>
        <dbReference type="EMBL" id="KAJ9595448.1"/>
    </source>
</evidence>
<dbReference type="GO" id="GO:0016042">
    <property type="term" value="P:lipid catabolic process"/>
    <property type="evidence" value="ECO:0007669"/>
    <property type="project" value="UniProtKB-KW"/>
</dbReference>
<feature type="active site" description="Nucleophile" evidence="7">
    <location>
        <position position="145"/>
    </location>
</feature>
<dbReference type="AlphaFoldDB" id="A0AAD8ACH2"/>
<comment type="similarity">
    <text evidence="1">Belongs to the AB hydrolase superfamily. Lipase family.</text>
</comment>
<dbReference type="GO" id="GO:0016788">
    <property type="term" value="F:hydrolase activity, acting on ester bonds"/>
    <property type="evidence" value="ECO:0007669"/>
    <property type="project" value="InterPro"/>
</dbReference>
<accession>A0AAD8ACH2</accession>
<organism evidence="9 10">
    <name type="scientific">Diploptera punctata</name>
    <name type="common">Pacific beetle cockroach</name>
    <dbReference type="NCBI Taxonomy" id="6984"/>
    <lineage>
        <taxon>Eukaryota</taxon>
        <taxon>Metazoa</taxon>
        <taxon>Ecdysozoa</taxon>
        <taxon>Arthropoda</taxon>
        <taxon>Hexapoda</taxon>
        <taxon>Insecta</taxon>
        <taxon>Pterygota</taxon>
        <taxon>Neoptera</taxon>
        <taxon>Polyneoptera</taxon>
        <taxon>Dictyoptera</taxon>
        <taxon>Blattodea</taxon>
        <taxon>Blaberoidea</taxon>
        <taxon>Blaberidae</taxon>
        <taxon>Diplopterinae</taxon>
        <taxon>Diploptera</taxon>
    </lineage>
</organism>
<keyword evidence="4" id="KW-0442">Lipid degradation</keyword>
<dbReference type="InterPro" id="IPR029058">
    <property type="entry name" value="AB_hydrolase_fold"/>
</dbReference>
<keyword evidence="3" id="KW-0378">Hydrolase</keyword>
<dbReference type="Gene3D" id="3.40.50.1820">
    <property type="entry name" value="alpha/beta hydrolase"/>
    <property type="match status" value="1"/>
</dbReference>
<keyword evidence="6" id="KW-0325">Glycoprotein</keyword>
<feature type="domain" description="Partial AB-hydrolase lipase" evidence="8">
    <location>
        <begin position="10"/>
        <end position="68"/>
    </location>
</feature>
<dbReference type="Pfam" id="PF04083">
    <property type="entry name" value="Abhydro_lipase"/>
    <property type="match status" value="1"/>
</dbReference>
<keyword evidence="5" id="KW-0443">Lipid metabolism</keyword>
<dbReference type="PIRSF" id="PIRSF000862">
    <property type="entry name" value="Steryl_ester_lip"/>
    <property type="match status" value="1"/>
</dbReference>
<evidence type="ECO:0000256" key="4">
    <source>
        <dbReference type="ARBA" id="ARBA00022963"/>
    </source>
</evidence>
<dbReference type="FunFam" id="3.40.50.1820:FF:000021">
    <property type="entry name" value="Lipase"/>
    <property type="match status" value="1"/>
</dbReference>
<name>A0AAD8ACH2_DIPPU</name>
<feature type="non-terminal residue" evidence="9">
    <location>
        <position position="1"/>
    </location>
</feature>
<dbReference type="InterPro" id="IPR025483">
    <property type="entry name" value="Lipase_euk"/>
</dbReference>
<evidence type="ECO:0000256" key="2">
    <source>
        <dbReference type="ARBA" id="ARBA00022729"/>
    </source>
</evidence>
<dbReference type="EMBL" id="JASPKZ010002337">
    <property type="protein sequence ID" value="KAJ9595448.1"/>
    <property type="molecule type" value="Genomic_DNA"/>
</dbReference>
<evidence type="ECO:0000256" key="1">
    <source>
        <dbReference type="ARBA" id="ARBA00010701"/>
    </source>
</evidence>
<comment type="caution">
    <text evidence="9">The sequence shown here is derived from an EMBL/GenBank/DDBJ whole genome shotgun (WGS) entry which is preliminary data.</text>
</comment>
<dbReference type="PANTHER" id="PTHR11005">
    <property type="entry name" value="LYSOSOMAL ACID LIPASE-RELATED"/>
    <property type="match status" value="1"/>
</dbReference>
<dbReference type="InterPro" id="IPR006693">
    <property type="entry name" value="AB_hydrolase_lipase"/>
</dbReference>
<evidence type="ECO:0000256" key="7">
    <source>
        <dbReference type="PIRSR" id="PIRSR000862-1"/>
    </source>
</evidence>
<gene>
    <name evidence="9" type="ORF">L9F63_013359</name>
</gene>
<evidence type="ECO:0000256" key="6">
    <source>
        <dbReference type="ARBA" id="ARBA00023180"/>
    </source>
</evidence>
<feature type="active site" description="Charge relay system" evidence="7">
    <location>
        <position position="315"/>
    </location>
</feature>
<feature type="active site" description="Charge relay system" evidence="7">
    <location>
        <position position="346"/>
    </location>
</feature>
<proteinExistence type="inferred from homology"/>
<evidence type="ECO:0000256" key="5">
    <source>
        <dbReference type="ARBA" id="ARBA00023098"/>
    </source>
</evidence>